<proteinExistence type="inferred from homology"/>
<evidence type="ECO:0000256" key="1">
    <source>
        <dbReference type="ARBA" id="ARBA00004141"/>
    </source>
</evidence>
<keyword evidence="9" id="KW-0926">Vacuole</keyword>
<dbReference type="GO" id="GO:0033179">
    <property type="term" value="C:proton-transporting V-type ATPase, V0 domain"/>
    <property type="evidence" value="ECO:0007669"/>
    <property type="project" value="InterPro"/>
</dbReference>
<accession>A0A4Y2S2P7</accession>
<keyword evidence="12" id="KW-1185">Reference proteome</keyword>
<comment type="subunit">
    <text evidence="9">V-ATPase is a heteromultimeric enzyme made up of two complexes: the ATP-hydrolytic V1 complex and the proton translocation V0 complex. The V1 complex consists of three catalytic AB heterodimers that form a heterohexamer, three peripheral stalks each consisting of EG heterodimers, one central rotor including subunits D and F, and the regulatory subunits C and H. The proton translocation complex V0 consists of the proton transport subunit a, a ring of proteolipid subunits c9c'', rotary subunit d, subunits e and f, and the accessory subunits.</text>
</comment>
<keyword evidence="6 9" id="KW-1133">Transmembrane helix</keyword>
<dbReference type="Gene3D" id="1.20.120.610">
    <property type="entry name" value="lithium bound rotor ring of v- atpase"/>
    <property type="match status" value="1"/>
</dbReference>
<dbReference type="AlphaFoldDB" id="A0A4Y2S2P7"/>
<feature type="domain" description="V-ATPase proteolipid subunit C-like" evidence="10">
    <location>
        <begin position="153"/>
        <end position="212"/>
    </location>
</feature>
<comment type="subcellular location">
    <subcellularLocation>
        <location evidence="1">Membrane</location>
        <topology evidence="1">Multi-pass membrane protein</topology>
    </subcellularLocation>
    <subcellularLocation>
        <location evidence="9">Vacuole membrane</location>
        <topology evidence="9">Multi-pass membrane protein</topology>
    </subcellularLocation>
</comment>
<gene>
    <name evidence="11" type="primary">VHA16_2</name>
    <name evidence="11" type="ORF">AVEN_58076_1</name>
</gene>
<evidence type="ECO:0000256" key="7">
    <source>
        <dbReference type="ARBA" id="ARBA00023065"/>
    </source>
</evidence>
<evidence type="ECO:0000313" key="11">
    <source>
        <dbReference type="EMBL" id="GBN81525.1"/>
    </source>
</evidence>
<dbReference type="SUPFAM" id="SSF81333">
    <property type="entry name" value="F1F0 ATP synthase subunit C"/>
    <property type="match status" value="2"/>
</dbReference>
<dbReference type="EMBL" id="BGPR01019292">
    <property type="protein sequence ID" value="GBN81525.1"/>
    <property type="molecule type" value="Genomic_DNA"/>
</dbReference>
<protein>
    <recommendedName>
        <fullName evidence="9">V-type proton ATPase proteolipid subunit</fullName>
    </recommendedName>
</protein>
<dbReference type="CDD" id="cd18175">
    <property type="entry name" value="ATP-synt_Vo_c_ATP6C_rpt1"/>
    <property type="match status" value="1"/>
</dbReference>
<keyword evidence="5 9" id="KW-0375">Hydrogen ion transport</keyword>
<dbReference type="GO" id="GO:0005774">
    <property type="term" value="C:vacuolar membrane"/>
    <property type="evidence" value="ECO:0007669"/>
    <property type="project" value="UniProtKB-SubCell"/>
</dbReference>
<feature type="transmembrane region" description="Helical" evidence="9">
    <location>
        <begin position="113"/>
        <end position="137"/>
    </location>
</feature>
<dbReference type="Pfam" id="PF00137">
    <property type="entry name" value="ATP-synt_C"/>
    <property type="match status" value="2"/>
</dbReference>
<evidence type="ECO:0000256" key="2">
    <source>
        <dbReference type="ARBA" id="ARBA00007296"/>
    </source>
</evidence>
<dbReference type="GO" id="GO:0007035">
    <property type="term" value="P:vacuolar acidification"/>
    <property type="evidence" value="ECO:0007669"/>
    <property type="project" value="UniProtKB-ARBA"/>
</dbReference>
<dbReference type="GO" id="GO:0046961">
    <property type="term" value="F:proton-transporting ATPase activity, rotational mechanism"/>
    <property type="evidence" value="ECO:0007669"/>
    <property type="project" value="InterPro"/>
</dbReference>
<keyword evidence="3 9" id="KW-0813">Transport</keyword>
<feature type="transmembrane region" description="Helical" evidence="9">
    <location>
        <begin position="187"/>
        <end position="212"/>
    </location>
</feature>
<evidence type="ECO:0000256" key="8">
    <source>
        <dbReference type="ARBA" id="ARBA00023136"/>
    </source>
</evidence>
<dbReference type="InterPro" id="IPR002379">
    <property type="entry name" value="ATPase_proteolipid_c-like_dom"/>
</dbReference>
<dbReference type="Proteomes" id="UP000499080">
    <property type="component" value="Unassembled WGS sequence"/>
</dbReference>
<dbReference type="CDD" id="cd18176">
    <property type="entry name" value="ATP-synt_Vo_c_ATP6C_rpt2"/>
    <property type="match status" value="1"/>
</dbReference>
<reference evidence="11 12" key="1">
    <citation type="journal article" date="2019" name="Sci. Rep.">
        <title>Orb-weaving spider Araneus ventricosus genome elucidates the spidroin gene catalogue.</title>
        <authorList>
            <person name="Kono N."/>
            <person name="Nakamura H."/>
            <person name="Ohtoshi R."/>
            <person name="Moran D.A.P."/>
            <person name="Shinohara A."/>
            <person name="Yoshida Y."/>
            <person name="Fujiwara M."/>
            <person name="Mori M."/>
            <person name="Tomita M."/>
            <person name="Arakawa K."/>
        </authorList>
    </citation>
    <scope>NUCLEOTIDE SEQUENCE [LARGE SCALE GENOMIC DNA]</scope>
</reference>
<dbReference type="InterPro" id="IPR011555">
    <property type="entry name" value="ATPase_proteolipid_su_C_euk"/>
</dbReference>
<evidence type="ECO:0000256" key="5">
    <source>
        <dbReference type="ARBA" id="ARBA00022781"/>
    </source>
</evidence>
<dbReference type="InterPro" id="IPR035921">
    <property type="entry name" value="F/V-ATP_Csub_sf"/>
</dbReference>
<dbReference type="FunFam" id="1.20.120.610:FF:000001">
    <property type="entry name" value="V-type proton ATPase proteolipid subunit"/>
    <property type="match status" value="1"/>
</dbReference>
<dbReference type="NCBIfam" id="TIGR01100">
    <property type="entry name" value="V_ATP_synt_C"/>
    <property type="match status" value="1"/>
</dbReference>
<keyword evidence="4 9" id="KW-0812">Transmembrane</keyword>
<organism evidence="11 12">
    <name type="scientific">Araneus ventricosus</name>
    <name type="common">Orbweaver spider</name>
    <name type="synonym">Epeira ventricosa</name>
    <dbReference type="NCBI Taxonomy" id="182803"/>
    <lineage>
        <taxon>Eukaryota</taxon>
        <taxon>Metazoa</taxon>
        <taxon>Ecdysozoa</taxon>
        <taxon>Arthropoda</taxon>
        <taxon>Chelicerata</taxon>
        <taxon>Arachnida</taxon>
        <taxon>Araneae</taxon>
        <taxon>Araneomorphae</taxon>
        <taxon>Entelegynae</taxon>
        <taxon>Araneoidea</taxon>
        <taxon>Araneidae</taxon>
        <taxon>Araneus</taxon>
    </lineage>
</organism>
<evidence type="ECO:0000256" key="4">
    <source>
        <dbReference type="ARBA" id="ARBA00022692"/>
    </source>
</evidence>
<evidence type="ECO:0000256" key="9">
    <source>
        <dbReference type="RuleBase" id="RU363060"/>
    </source>
</evidence>
<comment type="function">
    <text evidence="9">Proton-conducting pore forming of the V0 complex of vacuolar(H+)-ATPase (V-ATPase), a multisubunit enzyme composed of a peripheral complex (V1) that hydrolyzes ATP and a membrane integral complex (V0) that translocates protons. V-ATPase is responsible for acidifying and maintaining the pH of intracellular compartments and in some cell types, is targeted to the plasma membrane, where it is responsible for acidifying the extracellular environment.</text>
</comment>
<feature type="domain" description="V-ATPase proteolipid subunit C-like" evidence="10">
    <location>
        <begin position="74"/>
        <end position="133"/>
    </location>
</feature>
<dbReference type="PRINTS" id="PR00122">
    <property type="entry name" value="VACATPASE"/>
</dbReference>
<keyword evidence="7 9" id="KW-0406">Ion transport</keyword>
<name>A0A4Y2S2P7_ARAVE</name>
<comment type="similarity">
    <text evidence="2 9">Belongs to the V-ATPase proteolipid subunit family.</text>
</comment>
<evidence type="ECO:0000259" key="10">
    <source>
        <dbReference type="Pfam" id="PF00137"/>
    </source>
</evidence>
<feature type="transmembrane region" description="Helical" evidence="9">
    <location>
        <begin position="66"/>
        <end position="92"/>
    </location>
</feature>
<evidence type="ECO:0000313" key="12">
    <source>
        <dbReference type="Proteomes" id="UP000499080"/>
    </source>
</evidence>
<evidence type="ECO:0000256" key="3">
    <source>
        <dbReference type="ARBA" id="ARBA00022448"/>
    </source>
</evidence>
<keyword evidence="8 9" id="KW-0472">Membrane</keyword>
<comment type="caution">
    <text evidence="11">The sequence shown here is derived from an EMBL/GenBank/DDBJ whole genome shotgun (WGS) entry which is preliminary data.</text>
</comment>
<sequence length="217" mass="22753">MTCRNGWAEKWNDVECPNAVCAEWSDRVQPALGNAVSSSSGVWVEKFYQSKSIDIMGVNSTMESPIYGSFFGSMGVTLAMSLTALGAAYGTAKAGIAISTAGTFKPSMVMKSLIPVVMAGVLAIYGLVAAVLIAYEIDVSSKGYSPLKGYLDLGCGISVGMTGLAAGYAIGIVGDACVRECVHQQKLFIGMVLILIFCEVIGLYGLIVGLMLSTKKD</sequence>
<dbReference type="PANTHER" id="PTHR10263">
    <property type="entry name" value="V-TYPE PROTON ATPASE PROTEOLIPID SUBUNIT"/>
    <property type="match status" value="1"/>
</dbReference>
<dbReference type="OrthoDB" id="1744869at2759"/>
<dbReference type="InterPro" id="IPR000245">
    <property type="entry name" value="ATPase_proteolipid_csu"/>
</dbReference>
<feature type="transmembrane region" description="Helical" evidence="9">
    <location>
        <begin position="157"/>
        <end position="178"/>
    </location>
</feature>
<evidence type="ECO:0000256" key="6">
    <source>
        <dbReference type="ARBA" id="ARBA00022989"/>
    </source>
</evidence>